<protein>
    <submittedName>
        <fullName evidence="3">Uncharacterized protein</fullName>
    </submittedName>
</protein>
<reference evidence="3 4" key="1">
    <citation type="submission" date="2017-03" db="EMBL/GenBank/DDBJ databases">
        <authorList>
            <person name="Afonso C.L."/>
            <person name="Miller P.J."/>
            <person name="Scott M.A."/>
            <person name="Spackman E."/>
            <person name="Goraichik I."/>
            <person name="Dimitrov K.M."/>
            <person name="Suarez D.L."/>
            <person name="Swayne D.E."/>
        </authorList>
    </citation>
    <scope>NUCLEOTIDE SEQUENCE [LARGE SCALE GENOMIC DNA]</scope>
    <source>
        <strain evidence="3">PRJEB14757</strain>
    </source>
</reference>
<sequence>MKKSISIIIITITAMVAQTLFVSSAHAGRSRGDDVLKGVIIGTGAAIIGAAIVSEISHSRDYNHDRNNHHKWDRDRKHRDHNHHKPCDGYWKIEKIWIPPVYDKRWNPGHYNKRGRWVKGQYDMVIVRGGHWEERKIWISRR</sequence>
<gene>
    <name evidence="3" type="ORF">MTBBW1_1260019</name>
</gene>
<evidence type="ECO:0000256" key="2">
    <source>
        <dbReference type="SAM" id="SignalP"/>
    </source>
</evidence>
<evidence type="ECO:0000313" key="3">
    <source>
        <dbReference type="EMBL" id="SLM28097.1"/>
    </source>
</evidence>
<proteinExistence type="predicted"/>
<keyword evidence="1" id="KW-0812">Transmembrane</keyword>
<accession>A0A1W1H6L1</accession>
<evidence type="ECO:0000313" key="4">
    <source>
        <dbReference type="Proteomes" id="UP000191931"/>
    </source>
</evidence>
<dbReference type="AlphaFoldDB" id="A0A1W1H6L1"/>
<keyword evidence="4" id="KW-1185">Reference proteome</keyword>
<name>A0A1W1H6L1_9BACT</name>
<dbReference type="OrthoDB" id="5421282at2"/>
<dbReference type="STRING" id="1246637.MTBBW1_1260019"/>
<feature type="chain" id="PRO_5012506517" evidence="2">
    <location>
        <begin position="28"/>
        <end position="142"/>
    </location>
</feature>
<dbReference type="RefSeq" id="WP_080804467.1">
    <property type="nucleotide sequence ID" value="NZ_LT828547.1"/>
</dbReference>
<keyword evidence="1" id="KW-0472">Membrane</keyword>
<evidence type="ECO:0000256" key="1">
    <source>
        <dbReference type="SAM" id="Phobius"/>
    </source>
</evidence>
<keyword evidence="2" id="KW-0732">Signal</keyword>
<feature type="transmembrane region" description="Helical" evidence="1">
    <location>
        <begin position="37"/>
        <end position="56"/>
    </location>
</feature>
<feature type="signal peptide" evidence="2">
    <location>
        <begin position="1"/>
        <end position="27"/>
    </location>
</feature>
<keyword evidence="1" id="KW-1133">Transmembrane helix</keyword>
<dbReference type="EMBL" id="FWEV01000031">
    <property type="protein sequence ID" value="SLM28097.1"/>
    <property type="molecule type" value="Genomic_DNA"/>
</dbReference>
<organism evidence="3 4">
    <name type="scientific">Desulfamplus magnetovallimortis</name>
    <dbReference type="NCBI Taxonomy" id="1246637"/>
    <lineage>
        <taxon>Bacteria</taxon>
        <taxon>Pseudomonadati</taxon>
        <taxon>Thermodesulfobacteriota</taxon>
        <taxon>Desulfobacteria</taxon>
        <taxon>Desulfobacterales</taxon>
        <taxon>Desulfobacteraceae</taxon>
        <taxon>Desulfamplus</taxon>
    </lineage>
</organism>
<dbReference type="Proteomes" id="UP000191931">
    <property type="component" value="Unassembled WGS sequence"/>
</dbReference>